<name>A0A9W6BGZ3_9CHLO</name>
<keyword evidence="3" id="KW-1185">Reference proteome</keyword>
<gene>
    <name evidence="2" type="primary">PLEST004915</name>
    <name evidence="2" type="ORF">PLESTB_000521000</name>
</gene>
<reference evidence="2 3" key="1">
    <citation type="journal article" date="2023" name="Commun. Biol.">
        <title>Reorganization of the ancestral sex-determining regions during the evolution of trioecy in Pleodorina starrii.</title>
        <authorList>
            <person name="Takahashi K."/>
            <person name="Suzuki S."/>
            <person name="Kawai-Toyooka H."/>
            <person name="Yamamoto K."/>
            <person name="Hamaji T."/>
            <person name="Ootsuki R."/>
            <person name="Yamaguchi H."/>
            <person name="Kawachi M."/>
            <person name="Higashiyama T."/>
            <person name="Nozaki H."/>
        </authorList>
    </citation>
    <scope>NUCLEOTIDE SEQUENCE [LARGE SCALE GENOMIC DNA]</scope>
    <source>
        <strain evidence="2 3">NIES-4479</strain>
    </source>
</reference>
<comment type="caution">
    <text evidence="2">The sequence shown here is derived from an EMBL/GenBank/DDBJ whole genome shotgun (WGS) entry which is preliminary data.</text>
</comment>
<organism evidence="2 3">
    <name type="scientific">Pleodorina starrii</name>
    <dbReference type="NCBI Taxonomy" id="330485"/>
    <lineage>
        <taxon>Eukaryota</taxon>
        <taxon>Viridiplantae</taxon>
        <taxon>Chlorophyta</taxon>
        <taxon>core chlorophytes</taxon>
        <taxon>Chlorophyceae</taxon>
        <taxon>CS clade</taxon>
        <taxon>Chlamydomonadales</taxon>
        <taxon>Volvocaceae</taxon>
        <taxon>Pleodorina</taxon>
    </lineage>
</organism>
<feature type="region of interest" description="Disordered" evidence="1">
    <location>
        <begin position="362"/>
        <end position="399"/>
    </location>
</feature>
<evidence type="ECO:0000313" key="2">
    <source>
        <dbReference type="EMBL" id="GLC51610.1"/>
    </source>
</evidence>
<protein>
    <submittedName>
        <fullName evidence="2">Uncharacterized protein</fullName>
    </submittedName>
</protein>
<dbReference type="EMBL" id="BRXU01000004">
    <property type="protein sequence ID" value="GLC51610.1"/>
    <property type="molecule type" value="Genomic_DNA"/>
</dbReference>
<feature type="compositionally biased region" description="Low complexity" evidence="1">
    <location>
        <begin position="293"/>
        <end position="303"/>
    </location>
</feature>
<evidence type="ECO:0000313" key="3">
    <source>
        <dbReference type="Proteomes" id="UP001165080"/>
    </source>
</evidence>
<proteinExistence type="predicted"/>
<dbReference type="OrthoDB" id="534871at2759"/>
<dbReference type="AlphaFoldDB" id="A0A9W6BGZ3"/>
<dbReference type="Proteomes" id="UP001165080">
    <property type="component" value="Unassembled WGS sequence"/>
</dbReference>
<dbReference type="PANTHER" id="PTHR31579">
    <property type="entry name" value="OS03G0796600 PROTEIN"/>
    <property type="match status" value="1"/>
</dbReference>
<sequence>MQFFRVQRACTRRQQSFCGVVCGSNGRTGDDGADSTVAARGPSGTIEFCQWKTTVEGLTGSANRASPLQFILDDFTSPSRQTACAFRRAVCVPFQPAVSSIRAALERQVRILLLDSCARSRCCDVYAAHSLLTQHGLQCSIMHPGKSHAHVPLFASSIGAPFLVVTSGDTDELVVVDGALREHLLVAPCTPAYQRTLTANIPDLFIGTLARLQQLVTYMASAISLNFASQGVDTPPWRRTAALLSRWAVVKEHQAAELVFAPLPPLPPLPQVRAVENHVELPLPSQELQQRQSPAAGGPSSAADDAESPPETVQAAGPEGQVDGDGEAVRQRPFIVVRGFEVGGSGAPARVARQRGVWPSVKPGGLASLCRKQSGGTPGSSTGSEGVLGASPASVFRGD</sequence>
<accession>A0A9W6BGZ3</accession>
<dbReference type="PANTHER" id="PTHR31579:SF1">
    <property type="entry name" value="OS03G0796600 PROTEIN"/>
    <property type="match status" value="1"/>
</dbReference>
<feature type="region of interest" description="Disordered" evidence="1">
    <location>
        <begin position="285"/>
        <end position="328"/>
    </location>
</feature>
<dbReference type="Pfam" id="PF04720">
    <property type="entry name" value="PDDEXK_6"/>
    <property type="match status" value="1"/>
</dbReference>
<evidence type="ECO:0000256" key="1">
    <source>
        <dbReference type="SAM" id="MobiDB-lite"/>
    </source>
</evidence>
<dbReference type="InterPro" id="IPR006502">
    <property type="entry name" value="PDDEXK-like"/>
</dbReference>